<dbReference type="Pfam" id="PF13361">
    <property type="entry name" value="UvrD_C"/>
    <property type="match status" value="1"/>
</dbReference>
<feature type="domain" description="UvrD-like helicase ATP-binding" evidence="10">
    <location>
        <begin position="17"/>
        <end position="109"/>
    </location>
</feature>
<evidence type="ECO:0000256" key="3">
    <source>
        <dbReference type="ARBA" id="ARBA00022806"/>
    </source>
</evidence>
<dbReference type="InterPro" id="IPR014017">
    <property type="entry name" value="DNA_helicase_UvrD-like_C"/>
</dbReference>
<comment type="catalytic activity">
    <reaction evidence="9">
        <text>ATP + H2O = ADP + phosphate + H(+)</text>
        <dbReference type="Rhea" id="RHEA:13065"/>
        <dbReference type="ChEBI" id="CHEBI:15377"/>
        <dbReference type="ChEBI" id="CHEBI:15378"/>
        <dbReference type="ChEBI" id="CHEBI:30616"/>
        <dbReference type="ChEBI" id="CHEBI:43474"/>
        <dbReference type="ChEBI" id="CHEBI:456216"/>
        <dbReference type="EC" id="5.6.2.4"/>
    </reaction>
</comment>
<keyword evidence="3 13" id="KW-0347">Helicase</keyword>
<evidence type="ECO:0000313" key="13">
    <source>
        <dbReference type="EMBL" id="NMW39770.1"/>
    </source>
</evidence>
<evidence type="ECO:0000256" key="8">
    <source>
        <dbReference type="ARBA" id="ARBA00034923"/>
    </source>
</evidence>
<comment type="caution">
    <text evidence="13">The sequence shown here is derived from an EMBL/GenBank/DDBJ whole genome shotgun (WGS) entry which is preliminary data.</text>
</comment>
<dbReference type="RefSeq" id="WP_172769925.1">
    <property type="nucleotide sequence ID" value="NZ_JABDSI010000095.1"/>
</dbReference>
<dbReference type="SUPFAM" id="SSF53098">
    <property type="entry name" value="Ribonuclease H-like"/>
    <property type="match status" value="1"/>
</dbReference>
<accession>A0A848QXL2</accession>
<evidence type="ECO:0000256" key="2">
    <source>
        <dbReference type="ARBA" id="ARBA00022801"/>
    </source>
</evidence>
<dbReference type="InterPro" id="IPR012337">
    <property type="entry name" value="RNaseH-like_sf"/>
</dbReference>
<protein>
    <recommendedName>
        <fullName evidence="7">DNA 3'-5' helicase</fullName>
        <ecNumber evidence="7">5.6.2.4</ecNumber>
    </recommendedName>
    <alternativeName>
        <fullName evidence="8">DNA 3'-5' helicase II</fullName>
    </alternativeName>
</protein>
<comment type="catalytic activity">
    <reaction evidence="6">
        <text>Couples ATP hydrolysis with the unwinding of duplex DNA by translocating in the 3'-5' direction.</text>
        <dbReference type="EC" id="5.6.2.4"/>
    </reaction>
</comment>
<evidence type="ECO:0000256" key="7">
    <source>
        <dbReference type="ARBA" id="ARBA00034808"/>
    </source>
</evidence>
<dbReference type="InterPro" id="IPR013520">
    <property type="entry name" value="Ribonucl_H"/>
</dbReference>
<dbReference type="CDD" id="cd06127">
    <property type="entry name" value="DEDDh"/>
    <property type="match status" value="1"/>
</dbReference>
<evidence type="ECO:0000256" key="5">
    <source>
        <dbReference type="ARBA" id="ARBA00023235"/>
    </source>
</evidence>
<evidence type="ECO:0000313" key="14">
    <source>
        <dbReference type="Proteomes" id="UP000583639"/>
    </source>
</evidence>
<keyword evidence="1" id="KW-0547">Nucleotide-binding</keyword>
<evidence type="ECO:0000259" key="11">
    <source>
        <dbReference type="Pfam" id="PF00929"/>
    </source>
</evidence>
<dbReference type="GO" id="GO:0000725">
    <property type="term" value="P:recombinational repair"/>
    <property type="evidence" value="ECO:0007669"/>
    <property type="project" value="TreeGrafter"/>
</dbReference>
<dbReference type="InterPro" id="IPR036397">
    <property type="entry name" value="RNaseH_sf"/>
</dbReference>
<dbReference type="EC" id="5.6.2.4" evidence="7"/>
<dbReference type="InterPro" id="IPR014016">
    <property type="entry name" value="UvrD-like_ATP-bd"/>
</dbReference>
<name>A0A848QXL2_PHOVU</name>
<keyword evidence="5" id="KW-0413">Isomerase</keyword>
<dbReference type="GO" id="GO:0004527">
    <property type="term" value="F:exonuclease activity"/>
    <property type="evidence" value="ECO:0007669"/>
    <property type="project" value="UniProtKB-ARBA"/>
</dbReference>
<dbReference type="Pfam" id="PF00929">
    <property type="entry name" value="RNase_T"/>
    <property type="match status" value="1"/>
</dbReference>
<dbReference type="Gene3D" id="3.30.420.10">
    <property type="entry name" value="Ribonuclease H-like superfamily/Ribonuclease H"/>
    <property type="match status" value="1"/>
</dbReference>
<gene>
    <name evidence="13" type="ORF">HKQ55_06315</name>
</gene>
<dbReference type="SUPFAM" id="SSF52540">
    <property type="entry name" value="P-loop containing nucleoside triphosphate hydrolases"/>
    <property type="match status" value="1"/>
</dbReference>
<evidence type="ECO:0000256" key="6">
    <source>
        <dbReference type="ARBA" id="ARBA00034617"/>
    </source>
</evidence>
<dbReference type="Gene3D" id="3.40.50.300">
    <property type="entry name" value="P-loop containing nucleotide triphosphate hydrolases"/>
    <property type="match status" value="2"/>
</dbReference>
<reference evidence="13 14" key="1">
    <citation type="submission" date="2020-04" db="EMBL/GenBank/DDBJ databases">
        <title>A novel gut-associated lysogenic phage, Bacteroides phage BV01, alters the host transcriptome and bile acid metabolism in Bacteroides vulgatus.</title>
        <authorList>
            <person name="Campbell D.E."/>
            <person name="Ly L."/>
            <person name="Ridlon J.M."/>
            <person name="Hsiao A."/>
            <person name="Degnan P.H."/>
        </authorList>
    </citation>
    <scope>NUCLEOTIDE SEQUENCE [LARGE SCALE GENOMIC DNA]</scope>
    <source>
        <strain evidence="13 14">VPI-BV8526</strain>
    </source>
</reference>
<keyword evidence="2" id="KW-0378">Hydrolase</keyword>
<dbReference type="Pfam" id="PF00580">
    <property type="entry name" value="UvrD-helicase"/>
    <property type="match status" value="1"/>
</dbReference>
<dbReference type="PANTHER" id="PTHR11070:SF2">
    <property type="entry name" value="ATP-DEPENDENT DNA HELICASE SRS2"/>
    <property type="match status" value="1"/>
</dbReference>
<proteinExistence type="predicted"/>
<dbReference type="Gene3D" id="1.10.486.10">
    <property type="entry name" value="PCRA, domain 4"/>
    <property type="match status" value="1"/>
</dbReference>
<dbReference type="GO" id="GO:0043138">
    <property type="term" value="F:3'-5' DNA helicase activity"/>
    <property type="evidence" value="ECO:0007669"/>
    <property type="project" value="UniProtKB-EC"/>
</dbReference>
<feature type="domain" description="Exonuclease" evidence="11">
    <location>
        <begin position="306"/>
        <end position="398"/>
    </location>
</feature>
<dbReference type="PANTHER" id="PTHR11070">
    <property type="entry name" value="UVRD / RECB / PCRA DNA HELICASE FAMILY MEMBER"/>
    <property type="match status" value="1"/>
</dbReference>
<organism evidence="13 14">
    <name type="scientific">Phocaeicola vulgatus</name>
    <name type="common">Bacteroides vulgatus</name>
    <dbReference type="NCBI Taxonomy" id="821"/>
    <lineage>
        <taxon>Bacteria</taxon>
        <taxon>Pseudomonadati</taxon>
        <taxon>Bacteroidota</taxon>
        <taxon>Bacteroidia</taxon>
        <taxon>Bacteroidales</taxon>
        <taxon>Bacteroidaceae</taxon>
        <taxon>Phocaeicola</taxon>
    </lineage>
</organism>
<keyword evidence="4" id="KW-0067">ATP-binding</keyword>
<evidence type="ECO:0000256" key="9">
    <source>
        <dbReference type="ARBA" id="ARBA00048988"/>
    </source>
</evidence>
<evidence type="ECO:0000256" key="1">
    <source>
        <dbReference type="ARBA" id="ARBA00022741"/>
    </source>
</evidence>
<dbReference type="InterPro" id="IPR027417">
    <property type="entry name" value="P-loop_NTPase"/>
</dbReference>
<sequence>MFFRVQTSPDDCLQQFKFARKYQQYKEKRNLVDFDDLLILTYIHASQHQDRLKKYSWIQIDEVQDLSPFQFGIIDLFTDHSKENVTLYLGDEQQAIFSFIGAKLATLEWLRERCGENMHRLYFNYRSPKYLLDVFNTYANMELDVDPHFLPKTNNLAEAGQNSLCIMSASDKDAEVRLVAESVGNFCTSHPDERVAVLVPWNKDADQISRELSDRNIPHFKISGIDLFTTRQAQLLFAHLQVVYMDSNMMAWSKILTGTGIFNEDSEARRFVKNLRDNYLLPSDFLNYMRSSYMLELYRCCQGEYVIFDTETTGLNVFEDDIVQIAAIKVNAGDIIDRFNIILHTDKPIPAMLGGIVNPLLQEYERAEKVDRKTGLYAFMDFVGDCTLIGQNLEYDCYFS</sequence>
<dbReference type="EMBL" id="JABDSI010000095">
    <property type="protein sequence ID" value="NMW39770.1"/>
    <property type="molecule type" value="Genomic_DNA"/>
</dbReference>
<evidence type="ECO:0000259" key="10">
    <source>
        <dbReference type="Pfam" id="PF00580"/>
    </source>
</evidence>
<dbReference type="InterPro" id="IPR000212">
    <property type="entry name" value="DNA_helicase_UvrD/REP"/>
</dbReference>
<dbReference type="GO" id="GO:0003677">
    <property type="term" value="F:DNA binding"/>
    <property type="evidence" value="ECO:0007669"/>
    <property type="project" value="InterPro"/>
</dbReference>
<dbReference type="GO" id="GO:0005524">
    <property type="term" value="F:ATP binding"/>
    <property type="evidence" value="ECO:0007669"/>
    <property type="project" value="UniProtKB-KW"/>
</dbReference>
<dbReference type="AlphaFoldDB" id="A0A848QXL2"/>
<evidence type="ECO:0000259" key="12">
    <source>
        <dbReference type="Pfam" id="PF13361"/>
    </source>
</evidence>
<evidence type="ECO:0000256" key="4">
    <source>
        <dbReference type="ARBA" id="ARBA00022840"/>
    </source>
</evidence>
<feature type="domain" description="UvrD-like helicase C-terminal" evidence="12">
    <location>
        <begin position="121"/>
        <end position="293"/>
    </location>
</feature>
<dbReference type="Proteomes" id="UP000583639">
    <property type="component" value="Unassembled WGS sequence"/>
</dbReference>